<accession>A0ABN8NPC5</accession>
<dbReference type="Pfam" id="PF18738">
    <property type="entry name" value="HEPN_DZIP3"/>
    <property type="match status" value="1"/>
</dbReference>
<keyword evidence="5" id="KW-1185">Reference proteome</keyword>
<evidence type="ECO:0000256" key="2">
    <source>
        <dbReference type="SAM" id="MobiDB-lite"/>
    </source>
</evidence>
<dbReference type="InterPro" id="IPR038765">
    <property type="entry name" value="Papain-like_cys_pep_sf"/>
</dbReference>
<dbReference type="SUPFAM" id="SSF54001">
    <property type="entry name" value="Cysteine proteinases"/>
    <property type="match status" value="1"/>
</dbReference>
<dbReference type="EMBL" id="CALNXK010000030">
    <property type="protein sequence ID" value="CAH3117135.1"/>
    <property type="molecule type" value="Genomic_DNA"/>
</dbReference>
<dbReference type="SUPFAM" id="SSF53300">
    <property type="entry name" value="vWA-like"/>
    <property type="match status" value="1"/>
</dbReference>
<dbReference type="SUPFAM" id="SSF53756">
    <property type="entry name" value="UDP-Glycosyltransferase/glycogen phosphorylase"/>
    <property type="match status" value="1"/>
</dbReference>
<name>A0ABN8NPC5_9CNID</name>
<dbReference type="Pfam" id="PF20706">
    <property type="entry name" value="GT4-conflict"/>
    <property type="match status" value="1"/>
</dbReference>
<sequence>MDVSSDHPETMKATRSLDNSEACYPETSVLSTRTILYVTLLGGEWSSSAGGLSTINRELAIHLSNHSAVKVSLLVPQGACNYEERREADTYGISVVEAKRLSAFDRLDWLSLPPHEHLMDIVVGHGVKLGRQVQIIRDSPQFSNCKWVQVVHTAPEDLSRYKRYSDSISKGETKHESEVELCRLADLVVPVGPRLKEAYSSYLQRHKTDRDVLSITPGLFEREFGDLVAKQYPNEDGEFKVLLFGRGDDEDFELKGYNIAAKAFTDQRLKNKPYHLFFVGAPEGKQENVRGALLQHGIAEAQLTVRKYIHSRDRVKDLLCEVDLAIMPSKSEGFGLVALEALSAGLPILVGSRSGFAKALENVPHGYTCIVNSDDPTEWAKAIEAVRIRHGMRLKEIKSLRKSYREMYSWKEQCEALVNRMKKMVHDASDIPRDVSVTGKQPVARKRAHSASGFSGDQCPIDEDTNTEDAARLSEDSPPICRTPSVSGFTSDQETANTVKMTITTRDLSSKLEDVVDRVFRRELKVYLKHNKRMKLSTASGLSDFVEHIETTYKFSLKSVGMGSLVIEGQCPDLQSLELLWNDYHSGVLNEAAERFLVTDDMKREINLETIKLKTIIEVDSYLICKNALKEKSGVSDEALSTTDEKANFSRLTQLLMRGGLALLREVFDNIHPPANLPALLGNPAIKKHLQTLRGNRVLFFPEWERLYKSSEPGVYGKSVDFDISLLYKLLREICNFTAPATGWDNMPNSTDHSLQADIVRIRSYRNTIYNHHYRFGVTDADFKKFWIELSEALLRIAGHLSSARRDEWKKSIENFLHDPLTPDAKKCVDELRFWYLKEMEINGELEKLSVKMEHVQNEQQQMDKDIKREFEKMEKGLESQEVKMTQMQSKQQQMEQNIFMSIRIIVVEHLTASGSVISSCELPIAPEKEGGQSPYESVETRIPVSPEQSLGEGATRLSTSKELQVSQQNRSLDLDFWSVVYSFRKSSVNLLIRYLKEKLGVEVQKCSQGSLIITVSCCSLEVLEALWKEYCTGHLNKVVQDMLVTPEVLEKLDLREAKLRTVISEEDYLSHKEFLKNRSDKTAMKSPQPAISAPKFAEGRSVMASLTGILLDVSGSMRRSIRTDIDEEGGPWATSTFEVIDDFAKHKVPSDNHVFAIGFGANCGDEMFDIIGTLKNIEKQRERIDQAQIVEIIDQGPVKPRHIDLIFHKLEGVGAHTIRKWVTEEEFSRVVTDDMAVMLLNKFESDELFLKNFVQEFLPPASREWSESPPQSLPGHLYSSQSAVAKVTSRFKRATMEDIREVVSRVAPYLADEKREKVEPKLLEEKKEIVGVTEDSIFNVQEASDVLHGFLDEKDLSKERSRELLKSVEPYIYGEKPLYQSIEKAIKLFQASSFSSHKKLLFILSEGEPSDGQTTDRAKIDRLVSELTTADVTVVSCFVTDSEQIDPKRLFSQEGPDWDPGAKFLFSLSSKEFTQSLPRTMFVKRDFTIDHTSNETHLFLQVNHPKHLQSACKLAQDVLFCKDTLSDVLASVDLDMFQIKQDVEKVEKTEKSCHANACATVLYLSMKRIRGRKGGYPCFQELRDECIRRFGSDGDDPLHVLQEMCVDYRLCCREVDLKDALEAVSSICPRPVVASCWLTKRERDSFRKFFGDDRNRKGILTKKEIDLTARPRNIPTRGYSVVLTSFDSESLRLLNSWGEDWGDMGFFRVQNADVLGLKFIDVYWKENDLTEEEQTYSRKHKSADTRKLMKLLASLNQAEYTCPFTECSKRSPVMEFTGSLSRANCPKCGKEFSTKNEQEGNILALSIYLTSLIR</sequence>
<gene>
    <name evidence="4" type="ORF">PLOB_00025576</name>
</gene>
<dbReference type="Gene3D" id="3.40.50.2000">
    <property type="entry name" value="Glycogen Phosphorylase B"/>
    <property type="match status" value="1"/>
</dbReference>
<feature type="region of interest" description="Disordered" evidence="2">
    <location>
        <begin position="440"/>
        <end position="477"/>
    </location>
</feature>
<dbReference type="InterPro" id="IPR041249">
    <property type="entry name" value="HEPN_DZIP3"/>
</dbReference>
<dbReference type="PANTHER" id="PTHR12526">
    <property type="entry name" value="GLYCOSYLTRANSFERASE"/>
    <property type="match status" value="1"/>
</dbReference>
<dbReference type="InterPro" id="IPR036465">
    <property type="entry name" value="vWFA_dom_sf"/>
</dbReference>
<evidence type="ECO:0000256" key="1">
    <source>
        <dbReference type="SAM" id="Coils"/>
    </source>
</evidence>
<evidence type="ECO:0000313" key="4">
    <source>
        <dbReference type="EMBL" id="CAH3117135.1"/>
    </source>
</evidence>
<reference evidence="4 5" key="1">
    <citation type="submission" date="2022-05" db="EMBL/GenBank/DDBJ databases">
        <authorList>
            <consortium name="Genoscope - CEA"/>
            <person name="William W."/>
        </authorList>
    </citation>
    <scope>NUCLEOTIDE SEQUENCE [LARGE SCALE GENOMIC DNA]</scope>
</reference>
<protein>
    <recommendedName>
        <fullName evidence="3">DZIP3-like HEPN domain-containing protein</fullName>
    </recommendedName>
</protein>
<dbReference type="CDD" id="cd03801">
    <property type="entry name" value="GT4_PimA-like"/>
    <property type="match status" value="1"/>
</dbReference>
<organism evidence="4 5">
    <name type="scientific">Porites lobata</name>
    <dbReference type="NCBI Taxonomy" id="104759"/>
    <lineage>
        <taxon>Eukaryota</taxon>
        <taxon>Metazoa</taxon>
        <taxon>Cnidaria</taxon>
        <taxon>Anthozoa</taxon>
        <taxon>Hexacorallia</taxon>
        <taxon>Scleractinia</taxon>
        <taxon>Fungiina</taxon>
        <taxon>Poritidae</taxon>
        <taxon>Porites</taxon>
    </lineage>
</organism>
<feature type="domain" description="DZIP3-like HEPN" evidence="3">
    <location>
        <begin position="675"/>
        <end position="815"/>
    </location>
</feature>
<evidence type="ECO:0000313" key="5">
    <source>
        <dbReference type="Proteomes" id="UP001159405"/>
    </source>
</evidence>
<proteinExistence type="predicted"/>
<dbReference type="Proteomes" id="UP001159405">
    <property type="component" value="Unassembled WGS sequence"/>
</dbReference>
<feature type="coiled-coil region" evidence="1">
    <location>
        <begin position="839"/>
        <end position="898"/>
    </location>
</feature>
<comment type="caution">
    <text evidence="4">The sequence shown here is derived from an EMBL/GenBank/DDBJ whole genome shotgun (WGS) entry which is preliminary data.</text>
</comment>
<keyword evidence="1" id="KW-0175">Coiled coil</keyword>
<evidence type="ECO:0000259" key="3">
    <source>
        <dbReference type="Pfam" id="PF18738"/>
    </source>
</evidence>